<organism evidence="1 2">
    <name type="scientific">Pseudonocardia broussonetiae</name>
    <dbReference type="NCBI Taxonomy" id="2736640"/>
    <lineage>
        <taxon>Bacteria</taxon>
        <taxon>Bacillati</taxon>
        <taxon>Actinomycetota</taxon>
        <taxon>Actinomycetes</taxon>
        <taxon>Pseudonocardiales</taxon>
        <taxon>Pseudonocardiaceae</taxon>
        <taxon>Pseudonocardia</taxon>
    </lineage>
</organism>
<dbReference type="KEGG" id="pbro:HOP40_00920"/>
<protein>
    <recommendedName>
        <fullName evidence="3">PRC-barrel domain-containing protein</fullName>
    </recommendedName>
</protein>
<accession>A0A6M6JBW0</accession>
<dbReference type="Proteomes" id="UP000505377">
    <property type="component" value="Chromosome"/>
</dbReference>
<name>A0A6M6JBW0_9PSEU</name>
<evidence type="ECO:0000313" key="2">
    <source>
        <dbReference type="Proteomes" id="UP000505377"/>
    </source>
</evidence>
<keyword evidence="2" id="KW-1185">Reference proteome</keyword>
<evidence type="ECO:0000313" key="1">
    <source>
        <dbReference type="EMBL" id="QJY44570.1"/>
    </source>
</evidence>
<dbReference type="AlphaFoldDB" id="A0A6M6JBW0"/>
<sequence>MDDDDAPDDLITWPDGSADRAGDLVGRAVVDRHGTILGRLDGLHPATGRPRWGVVVAVFGRRAVPLAGLQRHGRGVQVAVDAQQVQAAPVTDPESLDLPSFGDGEQRLVRHYGGRAGEPVS</sequence>
<dbReference type="InterPro" id="IPR011033">
    <property type="entry name" value="PRC_barrel-like_sf"/>
</dbReference>
<dbReference type="EMBL" id="CP053564">
    <property type="protein sequence ID" value="QJY44570.1"/>
    <property type="molecule type" value="Genomic_DNA"/>
</dbReference>
<reference evidence="1 2" key="1">
    <citation type="submission" date="2020-05" db="EMBL/GenBank/DDBJ databases">
        <authorList>
            <person name="Mo P."/>
        </authorList>
    </citation>
    <scope>NUCLEOTIDE SEQUENCE [LARGE SCALE GENOMIC DNA]</scope>
    <source>
        <strain evidence="1 2">Gen01</strain>
    </source>
</reference>
<evidence type="ECO:0008006" key="3">
    <source>
        <dbReference type="Google" id="ProtNLM"/>
    </source>
</evidence>
<proteinExistence type="predicted"/>
<dbReference type="RefSeq" id="WP_172153945.1">
    <property type="nucleotide sequence ID" value="NZ_CP053564.1"/>
</dbReference>
<gene>
    <name evidence="1" type="ORF">HOP40_00920</name>
</gene>
<dbReference type="SUPFAM" id="SSF50346">
    <property type="entry name" value="PRC-barrel domain"/>
    <property type="match status" value="1"/>
</dbReference>